<organism evidence="1 2">
    <name type="scientific">Phaeosphaeria nodorum (strain SN15 / ATCC MYA-4574 / FGSC 10173)</name>
    <name type="common">Glume blotch fungus</name>
    <name type="synonym">Parastagonospora nodorum</name>
    <dbReference type="NCBI Taxonomy" id="321614"/>
    <lineage>
        <taxon>Eukaryota</taxon>
        <taxon>Fungi</taxon>
        <taxon>Dikarya</taxon>
        <taxon>Ascomycota</taxon>
        <taxon>Pezizomycotina</taxon>
        <taxon>Dothideomycetes</taxon>
        <taxon>Pleosporomycetidae</taxon>
        <taxon>Pleosporales</taxon>
        <taxon>Pleosporineae</taxon>
        <taxon>Phaeosphaeriaceae</taxon>
        <taxon>Parastagonospora</taxon>
    </lineage>
</organism>
<sequence>MLAILTGYLRQDACTDYLRAEGQYLSGAG</sequence>
<evidence type="ECO:0000313" key="1">
    <source>
        <dbReference type="EMBL" id="EAT79663.1"/>
    </source>
</evidence>
<dbReference type="GeneID" id="5979993"/>
<evidence type="ECO:0000313" key="2">
    <source>
        <dbReference type="Proteomes" id="UP000001055"/>
    </source>
</evidence>
<protein>
    <submittedName>
        <fullName evidence="1">Uncharacterized protein</fullName>
    </submittedName>
</protein>
<accession>Q0U5V1</accession>
<dbReference type="Proteomes" id="UP000001055">
    <property type="component" value="Unassembled WGS sequence"/>
</dbReference>
<proteinExistence type="predicted"/>
<dbReference type="KEGG" id="pno:SNOG_12863"/>
<reference evidence="2" key="1">
    <citation type="journal article" date="2007" name="Plant Cell">
        <title>Dothideomycete-plant interactions illuminated by genome sequencing and EST analysis of the wheat pathogen Stagonospora nodorum.</title>
        <authorList>
            <person name="Hane J.K."/>
            <person name="Lowe R.G."/>
            <person name="Solomon P.S."/>
            <person name="Tan K.C."/>
            <person name="Schoch C.L."/>
            <person name="Spatafora J.W."/>
            <person name="Crous P.W."/>
            <person name="Kodira C."/>
            <person name="Birren B.W."/>
            <person name="Galagan J.E."/>
            <person name="Torriani S.F."/>
            <person name="McDonald B.A."/>
            <person name="Oliver R.P."/>
        </authorList>
    </citation>
    <scope>NUCLEOTIDE SEQUENCE [LARGE SCALE GENOMIC DNA]</scope>
    <source>
        <strain evidence="2">SN15 / ATCC MYA-4574 / FGSC 10173</strain>
    </source>
</reference>
<dbReference type="AlphaFoldDB" id="Q0U5V1"/>
<dbReference type="InParanoid" id="Q0U5V1"/>
<name>Q0U5V1_PHANO</name>
<gene>
    <name evidence="1" type="ORF">SNOG_12863</name>
</gene>
<dbReference type="RefSeq" id="XP_001803080.1">
    <property type="nucleotide sequence ID" value="XM_001803028.1"/>
</dbReference>
<dbReference type="EMBL" id="CH445348">
    <property type="protein sequence ID" value="EAT79663.1"/>
    <property type="molecule type" value="Genomic_DNA"/>
</dbReference>